<reference evidence="3" key="1">
    <citation type="submission" date="2016-10" db="EMBL/GenBank/DDBJ databases">
        <authorList>
            <person name="Varghese N."/>
            <person name="Submissions S."/>
        </authorList>
    </citation>
    <scope>NUCLEOTIDE SEQUENCE [LARGE SCALE GENOMIC DNA]</scope>
    <source>
        <strain evidence="3">DSM 44675</strain>
    </source>
</reference>
<protein>
    <submittedName>
        <fullName evidence="2">Helix-turn-helix domain-containing protein</fullName>
    </submittedName>
</protein>
<evidence type="ECO:0000259" key="1">
    <source>
        <dbReference type="PROSITE" id="PS50987"/>
    </source>
</evidence>
<sequence length="108" mass="12429">MVQYSRLDASFAALSDPTRRGILEHLGRTDATVSELAERFEMTLTGITKHLRLLEDAGMVVTEKRGRVRHCRLGTNPLDRELAWIRGHQLEIEGRLDRLGQFLNRMEE</sequence>
<evidence type="ECO:0000313" key="2">
    <source>
        <dbReference type="EMBL" id="SEL16191.1"/>
    </source>
</evidence>
<dbReference type="GO" id="GO:0003700">
    <property type="term" value="F:DNA-binding transcription factor activity"/>
    <property type="evidence" value="ECO:0007669"/>
    <property type="project" value="InterPro"/>
</dbReference>
<dbReference type="PROSITE" id="PS50987">
    <property type="entry name" value="HTH_ARSR_2"/>
    <property type="match status" value="1"/>
</dbReference>
<name>A0A1H7MYN7_9NOCA</name>
<accession>A0A1H7MYN7</accession>
<dbReference type="NCBIfam" id="NF033788">
    <property type="entry name" value="HTH_metalloreg"/>
    <property type="match status" value="1"/>
</dbReference>
<feature type="domain" description="HTH arsR-type" evidence="1">
    <location>
        <begin position="1"/>
        <end position="93"/>
    </location>
</feature>
<dbReference type="InterPro" id="IPR036388">
    <property type="entry name" value="WH-like_DNA-bd_sf"/>
</dbReference>
<dbReference type="InterPro" id="IPR011991">
    <property type="entry name" value="ArsR-like_HTH"/>
</dbReference>
<gene>
    <name evidence="2" type="ORF">SAMN05444583_106188</name>
</gene>
<dbReference type="InterPro" id="IPR036390">
    <property type="entry name" value="WH_DNA-bd_sf"/>
</dbReference>
<evidence type="ECO:0000313" key="3">
    <source>
        <dbReference type="Proteomes" id="UP000198677"/>
    </source>
</evidence>
<dbReference type="PANTHER" id="PTHR38600:SF2">
    <property type="entry name" value="SLL0088 PROTEIN"/>
    <property type="match status" value="1"/>
</dbReference>
<dbReference type="OrthoDB" id="9806976at2"/>
<organism evidence="2 3">
    <name type="scientific">Rhodococcus maanshanensis</name>
    <dbReference type="NCBI Taxonomy" id="183556"/>
    <lineage>
        <taxon>Bacteria</taxon>
        <taxon>Bacillati</taxon>
        <taxon>Actinomycetota</taxon>
        <taxon>Actinomycetes</taxon>
        <taxon>Mycobacteriales</taxon>
        <taxon>Nocardiaceae</taxon>
        <taxon>Rhodococcus</taxon>
    </lineage>
</organism>
<dbReference type="SMART" id="SM00418">
    <property type="entry name" value="HTH_ARSR"/>
    <property type="match status" value="1"/>
</dbReference>
<dbReference type="Proteomes" id="UP000198677">
    <property type="component" value="Unassembled WGS sequence"/>
</dbReference>
<dbReference type="SUPFAM" id="SSF46785">
    <property type="entry name" value="Winged helix' DNA-binding domain"/>
    <property type="match status" value="1"/>
</dbReference>
<dbReference type="PANTHER" id="PTHR38600">
    <property type="entry name" value="TRANSCRIPTIONAL REGULATORY PROTEIN"/>
    <property type="match status" value="1"/>
</dbReference>
<dbReference type="InterPro" id="IPR001845">
    <property type="entry name" value="HTH_ArsR_DNA-bd_dom"/>
</dbReference>
<dbReference type="RefSeq" id="WP_072749574.1">
    <property type="nucleotide sequence ID" value="NZ_FOAW01000006.1"/>
</dbReference>
<dbReference type="PRINTS" id="PR00778">
    <property type="entry name" value="HTHARSR"/>
</dbReference>
<dbReference type="AlphaFoldDB" id="A0A1H7MYN7"/>
<dbReference type="Pfam" id="PF12840">
    <property type="entry name" value="HTH_20"/>
    <property type="match status" value="1"/>
</dbReference>
<dbReference type="CDD" id="cd00090">
    <property type="entry name" value="HTH_ARSR"/>
    <property type="match status" value="1"/>
</dbReference>
<proteinExistence type="predicted"/>
<dbReference type="EMBL" id="FOAW01000006">
    <property type="protein sequence ID" value="SEL16191.1"/>
    <property type="molecule type" value="Genomic_DNA"/>
</dbReference>
<keyword evidence="3" id="KW-1185">Reference proteome</keyword>
<dbReference type="Gene3D" id="1.10.10.10">
    <property type="entry name" value="Winged helix-like DNA-binding domain superfamily/Winged helix DNA-binding domain"/>
    <property type="match status" value="1"/>
</dbReference>